<protein>
    <submittedName>
        <fullName evidence="2">3'-5' exonuclease</fullName>
    </submittedName>
</protein>
<evidence type="ECO:0000259" key="1">
    <source>
        <dbReference type="SMART" id="SM00479"/>
    </source>
</evidence>
<dbReference type="Proteomes" id="UP000658278">
    <property type="component" value="Unassembled WGS sequence"/>
</dbReference>
<dbReference type="GO" id="GO:0008408">
    <property type="term" value="F:3'-5' exonuclease activity"/>
    <property type="evidence" value="ECO:0007669"/>
    <property type="project" value="TreeGrafter"/>
</dbReference>
<dbReference type="InterPro" id="IPR036397">
    <property type="entry name" value="RNaseH_sf"/>
</dbReference>
<keyword evidence="3" id="KW-1185">Reference proteome</keyword>
<dbReference type="GO" id="GO:0005829">
    <property type="term" value="C:cytosol"/>
    <property type="evidence" value="ECO:0007669"/>
    <property type="project" value="TreeGrafter"/>
</dbReference>
<proteinExistence type="predicted"/>
<keyword evidence="2" id="KW-0269">Exonuclease</keyword>
<dbReference type="SUPFAM" id="SSF53098">
    <property type="entry name" value="Ribonuclease H-like"/>
    <property type="match status" value="1"/>
</dbReference>
<dbReference type="PANTHER" id="PTHR30231">
    <property type="entry name" value="DNA POLYMERASE III SUBUNIT EPSILON"/>
    <property type="match status" value="1"/>
</dbReference>
<dbReference type="RefSeq" id="WP_200278423.1">
    <property type="nucleotide sequence ID" value="NZ_JAENII010000005.1"/>
</dbReference>
<dbReference type="InterPro" id="IPR013520">
    <property type="entry name" value="Ribonucl_H"/>
</dbReference>
<keyword evidence="2" id="KW-0540">Nuclease</keyword>
<evidence type="ECO:0000313" key="2">
    <source>
        <dbReference type="EMBL" id="MBK1826972.1"/>
    </source>
</evidence>
<gene>
    <name evidence="2" type="ORF">JIN81_08070</name>
</gene>
<name>A0A934R9Q0_9BACT</name>
<dbReference type="AlphaFoldDB" id="A0A934R9Q0"/>
<dbReference type="PANTHER" id="PTHR30231:SF37">
    <property type="entry name" value="EXODEOXYRIBONUCLEASE 10"/>
    <property type="match status" value="1"/>
</dbReference>
<organism evidence="2 3">
    <name type="scientific">Haloferula rosea</name>
    <dbReference type="NCBI Taxonomy" id="490093"/>
    <lineage>
        <taxon>Bacteria</taxon>
        <taxon>Pseudomonadati</taxon>
        <taxon>Verrucomicrobiota</taxon>
        <taxon>Verrucomicrobiia</taxon>
        <taxon>Verrucomicrobiales</taxon>
        <taxon>Verrucomicrobiaceae</taxon>
        <taxon>Haloferula</taxon>
    </lineage>
</organism>
<dbReference type="InterPro" id="IPR012337">
    <property type="entry name" value="RNaseH-like_sf"/>
</dbReference>
<dbReference type="Pfam" id="PF00929">
    <property type="entry name" value="RNase_T"/>
    <property type="match status" value="1"/>
</dbReference>
<keyword evidence="2" id="KW-0378">Hydrolase</keyword>
<dbReference type="CDD" id="cd06127">
    <property type="entry name" value="DEDDh"/>
    <property type="match status" value="1"/>
</dbReference>
<evidence type="ECO:0000313" key="3">
    <source>
        <dbReference type="Proteomes" id="UP000658278"/>
    </source>
</evidence>
<dbReference type="Gene3D" id="3.30.420.10">
    <property type="entry name" value="Ribonuclease H-like superfamily/Ribonuclease H"/>
    <property type="match status" value="1"/>
</dbReference>
<dbReference type="GO" id="GO:0003676">
    <property type="term" value="F:nucleic acid binding"/>
    <property type="evidence" value="ECO:0007669"/>
    <property type="project" value="InterPro"/>
</dbReference>
<feature type="domain" description="Exonuclease" evidence="1">
    <location>
        <begin position="14"/>
        <end position="185"/>
    </location>
</feature>
<comment type="caution">
    <text evidence="2">The sequence shown here is derived from an EMBL/GenBank/DDBJ whole genome shotgun (WGS) entry which is preliminary data.</text>
</comment>
<dbReference type="GO" id="GO:0045004">
    <property type="term" value="P:DNA replication proofreading"/>
    <property type="evidence" value="ECO:0007669"/>
    <property type="project" value="TreeGrafter"/>
</dbReference>
<sequence length="207" mass="22957">MPVQPSDCPIRDFRFAGIDFESAGASRGRTDVPVQIGLAWWSCSEGHQAPFVSFLASDAPITWSARKVHGITDEDVVGAPRLLELWPTVKRYLGQSVVVAHGKGTEKRFLRAFPGHGFGPWVDTLLLARSAWPELKDHSLSAICDSRGLSDRIAGMIEDKTWHDALFDTVASLVVLEDIVQEFGLSDLPLSHLTHPDTSRWHRLRHG</sequence>
<accession>A0A934R9Q0</accession>
<dbReference type="EMBL" id="JAENII010000005">
    <property type="protein sequence ID" value="MBK1826972.1"/>
    <property type="molecule type" value="Genomic_DNA"/>
</dbReference>
<dbReference type="SMART" id="SM00479">
    <property type="entry name" value="EXOIII"/>
    <property type="match status" value="1"/>
</dbReference>
<reference evidence="2" key="1">
    <citation type="submission" date="2021-01" db="EMBL/GenBank/DDBJ databases">
        <title>Modified the classification status of verrucomicrobia.</title>
        <authorList>
            <person name="Feng X."/>
        </authorList>
    </citation>
    <scope>NUCLEOTIDE SEQUENCE</scope>
    <source>
        <strain evidence="2">KCTC 22201</strain>
    </source>
</reference>